<organism evidence="2 3">
    <name type="scientific">Pleurodeles waltl</name>
    <name type="common">Iberian ribbed newt</name>
    <dbReference type="NCBI Taxonomy" id="8319"/>
    <lineage>
        <taxon>Eukaryota</taxon>
        <taxon>Metazoa</taxon>
        <taxon>Chordata</taxon>
        <taxon>Craniata</taxon>
        <taxon>Vertebrata</taxon>
        <taxon>Euteleostomi</taxon>
        <taxon>Amphibia</taxon>
        <taxon>Batrachia</taxon>
        <taxon>Caudata</taxon>
        <taxon>Salamandroidea</taxon>
        <taxon>Salamandridae</taxon>
        <taxon>Pleurodelinae</taxon>
        <taxon>Pleurodeles</taxon>
    </lineage>
</organism>
<feature type="compositionally biased region" description="Polar residues" evidence="1">
    <location>
        <begin position="46"/>
        <end position="60"/>
    </location>
</feature>
<feature type="compositionally biased region" description="Basic and acidic residues" evidence="1">
    <location>
        <begin position="61"/>
        <end position="71"/>
    </location>
</feature>
<accession>A0AAV7PZG6</accession>
<keyword evidence="3" id="KW-1185">Reference proteome</keyword>
<evidence type="ECO:0000313" key="2">
    <source>
        <dbReference type="EMBL" id="KAJ1132370.1"/>
    </source>
</evidence>
<gene>
    <name evidence="2" type="ORF">NDU88_010684</name>
</gene>
<sequence>MAPYSTSVQPTPGASLALRLSGGCVPVRPTLPAGENSDTRRLGSDGLSTRGGTSAVPQSDSEVRPASRGDLKCPSRFWKLRTGSAFMDLDLL</sequence>
<dbReference type="AlphaFoldDB" id="A0AAV7PZG6"/>
<reference evidence="2" key="1">
    <citation type="journal article" date="2022" name="bioRxiv">
        <title>Sequencing and chromosome-scale assembly of the giantPleurodeles waltlgenome.</title>
        <authorList>
            <person name="Brown T."/>
            <person name="Elewa A."/>
            <person name="Iarovenko S."/>
            <person name="Subramanian E."/>
            <person name="Araus A.J."/>
            <person name="Petzold A."/>
            <person name="Susuki M."/>
            <person name="Suzuki K.-i.T."/>
            <person name="Hayashi T."/>
            <person name="Toyoda A."/>
            <person name="Oliveira C."/>
            <person name="Osipova E."/>
            <person name="Leigh N.D."/>
            <person name="Simon A."/>
            <person name="Yun M.H."/>
        </authorList>
    </citation>
    <scope>NUCLEOTIDE SEQUENCE</scope>
    <source>
        <strain evidence="2">20211129_DDA</strain>
        <tissue evidence="2">Liver</tissue>
    </source>
</reference>
<dbReference type="Proteomes" id="UP001066276">
    <property type="component" value="Chromosome 7"/>
</dbReference>
<dbReference type="EMBL" id="JANPWB010000011">
    <property type="protein sequence ID" value="KAJ1132370.1"/>
    <property type="molecule type" value="Genomic_DNA"/>
</dbReference>
<feature type="region of interest" description="Disordered" evidence="1">
    <location>
        <begin position="27"/>
        <end position="71"/>
    </location>
</feature>
<name>A0AAV7PZG6_PLEWA</name>
<evidence type="ECO:0000256" key="1">
    <source>
        <dbReference type="SAM" id="MobiDB-lite"/>
    </source>
</evidence>
<comment type="caution">
    <text evidence="2">The sequence shown here is derived from an EMBL/GenBank/DDBJ whole genome shotgun (WGS) entry which is preliminary data.</text>
</comment>
<evidence type="ECO:0000313" key="3">
    <source>
        <dbReference type="Proteomes" id="UP001066276"/>
    </source>
</evidence>
<protein>
    <submittedName>
        <fullName evidence="2">Uncharacterized protein</fullName>
    </submittedName>
</protein>
<proteinExistence type="predicted"/>